<gene>
    <name evidence="1" type="ORF">BaRGS_00016037</name>
</gene>
<feature type="non-terminal residue" evidence="1">
    <location>
        <position position="1"/>
    </location>
</feature>
<protein>
    <submittedName>
        <fullName evidence="1">Uncharacterized protein</fullName>
    </submittedName>
</protein>
<comment type="caution">
    <text evidence="1">The sequence shown here is derived from an EMBL/GenBank/DDBJ whole genome shotgun (WGS) entry which is preliminary data.</text>
</comment>
<organism evidence="1 2">
    <name type="scientific">Batillaria attramentaria</name>
    <dbReference type="NCBI Taxonomy" id="370345"/>
    <lineage>
        <taxon>Eukaryota</taxon>
        <taxon>Metazoa</taxon>
        <taxon>Spiralia</taxon>
        <taxon>Lophotrochozoa</taxon>
        <taxon>Mollusca</taxon>
        <taxon>Gastropoda</taxon>
        <taxon>Caenogastropoda</taxon>
        <taxon>Sorbeoconcha</taxon>
        <taxon>Cerithioidea</taxon>
        <taxon>Batillariidae</taxon>
        <taxon>Batillaria</taxon>
    </lineage>
</organism>
<name>A0ABD0L105_9CAEN</name>
<proteinExistence type="predicted"/>
<dbReference type="Proteomes" id="UP001519460">
    <property type="component" value="Unassembled WGS sequence"/>
</dbReference>
<evidence type="ECO:0000313" key="1">
    <source>
        <dbReference type="EMBL" id="KAK7492732.1"/>
    </source>
</evidence>
<accession>A0ABD0L105</accession>
<reference evidence="1 2" key="1">
    <citation type="journal article" date="2023" name="Sci. Data">
        <title>Genome assembly of the Korean intertidal mud-creeper Batillaria attramentaria.</title>
        <authorList>
            <person name="Patra A.K."/>
            <person name="Ho P.T."/>
            <person name="Jun S."/>
            <person name="Lee S.J."/>
            <person name="Kim Y."/>
            <person name="Won Y.J."/>
        </authorList>
    </citation>
    <scope>NUCLEOTIDE SEQUENCE [LARGE SCALE GENOMIC DNA]</scope>
    <source>
        <strain evidence="1">Wonlab-2016</strain>
    </source>
</reference>
<sequence length="252" mass="27695">AISLACLDEETSEDLFTTMTELEKVKADVSADGIKTWVHFSHLSLDHFGRSGTLSHWKIAKVFEAAYIYSLDAGAMGYTALDRQQHGLIFLGSVFEYDPTLWAIPAGTHRKNVIENGRFSTVVRLSGHGRFTTVVRLSGHGRFTTVVRLPGHARLTTVARLSGHGRFTTVVRLSGHGRFTTVVRLPGHARLTTVARLSGHSRFTTVVQLSGHGRLTTMVRLSGHGRITTVVRLSGHAPFTTVVEVEIRARKS</sequence>
<dbReference type="EMBL" id="JACVVK020000100">
    <property type="protein sequence ID" value="KAK7492732.1"/>
    <property type="molecule type" value="Genomic_DNA"/>
</dbReference>
<dbReference type="AlphaFoldDB" id="A0ABD0L105"/>
<keyword evidence="2" id="KW-1185">Reference proteome</keyword>
<evidence type="ECO:0000313" key="2">
    <source>
        <dbReference type="Proteomes" id="UP001519460"/>
    </source>
</evidence>